<feature type="region of interest" description="Disordered" evidence="3">
    <location>
        <begin position="1"/>
        <end position="20"/>
    </location>
</feature>
<dbReference type="Proteomes" id="UP001500280">
    <property type="component" value="Unassembled WGS sequence"/>
</dbReference>
<evidence type="ECO:0000256" key="3">
    <source>
        <dbReference type="SAM" id="MobiDB-lite"/>
    </source>
</evidence>
<dbReference type="SUPFAM" id="SSF46689">
    <property type="entry name" value="Homeodomain-like"/>
    <property type="match status" value="1"/>
</dbReference>
<evidence type="ECO:0000256" key="2">
    <source>
        <dbReference type="PROSITE-ProRule" id="PRU00335"/>
    </source>
</evidence>
<dbReference type="EMBL" id="BAAANF010000003">
    <property type="protein sequence ID" value="GAA1671899.1"/>
    <property type="molecule type" value="Genomic_DNA"/>
</dbReference>
<feature type="DNA-binding region" description="H-T-H motif" evidence="2">
    <location>
        <begin position="46"/>
        <end position="65"/>
    </location>
</feature>
<organism evidence="5 6">
    <name type="scientific">Kribbella yunnanensis</name>
    <dbReference type="NCBI Taxonomy" id="190194"/>
    <lineage>
        <taxon>Bacteria</taxon>
        <taxon>Bacillati</taxon>
        <taxon>Actinomycetota</taxon>
        <taxon>Actinomycetes</taxon>
        <taxon>Propionibacteriales</taxon>
        <taxon>Kribbellaceae</taxon>
        <taxon>Kribbella</taxon>
    </lineage>
</organism>
<gene>
    <name evidence="5" type="ORF">GCM10009745_13250</name>
</gene>
<evidence type="ECO:0000313" key="5">
    <source>
        <dbReference type="EMBL" id="GAA1671899.1"/>
    </source>
</evidence>
<evidence type="ECO:0000313" key="6">
    <source>
        <dbReference type="Proteomes" id="UP001500280"/>
    </source>
</evidence>
<evidence type="ECO:0000256" key="1">
    <source>
        <dbReference type="ARBA" id="ARBA00023125"/>
    </source>
</evidence>
<accession>A0ABN2GIN6</accession>
<dbReference type="InterPro" id="IPR001647">
    <property type="entry name" value="HTH_TetR"/>
</dbReference>
<sequence length="204" mass="22444">MRWARRDKSDGEAMSEQMDPRTVRSDRVLAAAVVELAARQPVSRIRVADLVAAAGVTRPTFYNRYRTPLDLLLTVLDADLAVVYQQEELWQATADLTPDEALRRATGAVVDHVIRYAEVYRQALGDPADRGVYDALVRHFTEYSLAFMARAATSPGVPAANRDLMAQFVSHGFVGVISAWLAAGGLTRDDLVDAAVACAPAWWR</sequence>
<dbReference type="InterPro" id="IPR009057">
    <property type="entry name" value="Homeodomain-like_sf"/>
</dbReference>
<feature type="domain" description="HTH tetR-type" evidence="4">
    <location>
        <begin position="23"/>
        <end position="83"/>
    </location>
</feature>
<dbReference type="Gene3D" id="1.10.357.10">
    <property type="entry name" value="Tetracycline Repressor, domain 2"/>
    <property type="match status" value="1"/>
</dbReference>
<evidence type="ECO:0000259" key="4">
    <source>
        <dbReference type="PROSITE" id="PS50977"/>
    </source>
</evidence>
<name>A0ABN2GIN6_9ACTN</name>
<keyword evidence="6" id="KW-1185">Reference proteome</keyword>
<proteinExistence type="predicted"/>
<dbReference type="PROSITE" id="PS50977">
    <property type="entry name" value="HTH_TETR_2"/>
    <property type="match status" value="1"/>
</dbReference>
<comment type="caution">
    <text evidence="5">The sequence shown here is derived from an EMBL/GenBank/DDBJ whole genome shotgun (WGS) entry which is preliminary data.</text>
</comment>
<protein>
    <recommendedName>
        <fullName evidence="4">HTH tetR-type domain-containing protein</fullName>
    </recommendedName>
</protein>
<feature type="compositionally biased region" description="Basic and acidic residues" evidence="3">
    <location>
        <begin position="1"/>
        <end position="11"/>
    </location>
</feature>
<reference evidence="5 6" key="1">
    <citation type="journal article" date="2019" name="Int. J. Syst. Evol. Microbiol.">
        <title>The Global Catalogue of Microorganisms (GCM) 10K type strain sequencing project: providing services to taxonomists for standard genome sequencing and annotation.</title>
        <authorList>
            <consortium name="The Broad Institute Genomics Platform"/>
            <consortium name="The Broad Institute Genome Sequencing Center for Infectious Disease"/>
            <person name="Wu L."/>
            <person name="Ma J."/>
        </authorList>
    </citation>
    <scope>NUCLEOTIDE SEQUENCE [LARGE SCALE GENOMIC DNA]</scope>
    <source>
        <strain evidence="5 6">JCM 14307</strain>
    </source>
</reference>
<keyword evidence="1 2" id="KW-0238">DNA-binding</keyword>